<keyword evidence="2 9" id="KW-0808">Transferase</keyword>
<dbReference type="InterPro" id="IPR034291">
    <property type="entry name" value="TMP_synthase"/>
</dbReference>
<dbReference type="STRING" id="47311.MBCUT_16690"/>
<comment type="catalytic activity">
    <reaction evidence="7 9 10">
        <text>2-(2-carboxy-4-methylthiazol-5-yl)ethyl phosphate + 4-amino-2-methyl-5-(diphosphooxymethyl)pyrimidine + 2 H(+) = thiamine phosphate + CO2 + diphosphate</text>
        <dbReference type="Rhea" id="RHEA:47848"/>
        <dbReference type="ChEBI" id="CHEBI:15378"/>
        <dbReference type="ChEBI" id="CHEBI:16526"/>
        <dbReference type="ChEBI" id="CHEBI:33019"/>
        <dbReference type="ChEBI" id="CHEBI:37575"/>
        <dbReference type="ChEBI" id="CHEBI:57841"/>
        <dbReference type="ChEBI" id="CHEBI:62890"/>
        <dbReference type="EC" id="2.5.1.3"/>
    </reaction>
</comment>
<evidence type="ECO:0000256" key="2">
    <source>
        <dbReference type="ARBA" id="ARBA00022679"/>
    </source>
</evidence>
<feature type="binding site" evidence="9">
    <location>
        <begin position="136"/>
        <end position="138"/>
    </location>
    <ligand>
        <name>2-[(2R,5Z)-2-carboxy-4-methylthiazol-5(2H)-ylidene]ethyl phosphate</name>
        <dbReference type="ChEBI" id="CHEBI:62899"/>
    </ligand>
</feature>
<organism evidence="13 14">
    <name type="scientific">Methanobrevibacter cuticularis</name>
    <dbReference type="NCBI Taxonomy" id="47311"/>
    <lineage>
        <taxon>Archaea</taxon>
        <taxon>Methanobacteriati</taxon>
        <taxon>Methanobacteriota</taxon>
        <taxon>Methanomada group</taxon>
        <taxon>Methanobacteria</taxon>
        <taxon>Methanobacteriales</taxon>
        <taxon>Methanobacteriaceae</taxon>
        <taxon>Methanobrevibacter</taxon>
    </lineage>
</organism>
<dbReference type="GO" id="GO:0005737">
    <property type="term" value="C:cytoplasm"/>
    <property type="evidence" value="ECO:0007669"/>
    <property type="project" value="TreeGrafter"/>
</dbReference>
<evidence type="ECO:0000259" key="12">
    <source>
        <dbReference type="Pfam" id="PF02581"/>
    </source>
</evidence>
<feature type="binding site" evidence="9">
    <location>
        <begin position="39"/>
        <end position="43"/>
    </location>
    <ligand>
        <name>4-amino-2-methyl-5-(diphosphooxymethyl)pyrimidine</name>
        <dbReference type="ChEBI" id="CHEBI:57841"/>
    </ligand>
</feature>
<comment type="caution">
    <text evidence="13">The sequence shown here is derived from an EMBL/GenBank/DDBJ whole genome shotgun (WGS) entry which is preliminary data.</text>
</comment>
<dbReference type="InterPro" id="IPR013785">
    <property type="entry name" value="Aldolase_TIM"/>
</dbReference>
<dbReference type="Proteomes" id="UP000077275">
    <property type="component" value="Unassembled WGS sequence"/>
</dbReference>
<comment type="catalytic activity">
    <reaction evidence="8 9 10">
        <text>2-[(2R,5Z)-2-carboxy-4-methylthiazol-5(2H)-ylidene]ethyl phosphate + 4-amino-2-methyl-5-(diphosphooxymethyl)pyrimidine + 2 H(+) = thiamine phosphate + CO2 + diphosphate</text>
        <dbReference type="Rhea" id="RHEA:47844"/>
        <dbReference type="ChEBI" id="CHEBI:15378"/>
        <dbReference type="ChEBI" id="CHEBI:16526"/>
        <dbReference type="ChEBI" id="CHEBI:33019"/>
        <dbReference type="ChEBI" id="CHEBI:37575"/>
        <dbReference type="ChEBI" id="CHEBI:57841"/>
        <dbReference type="ChEBI" id="CHEBI:62899"/>
        <dbReference type="EC" id="2.5.1.3"/>
    </reaction>
</comment>
<evidence type="ECO:0000256" key="9">
    <source>
        <dbReference type="HAMAP-Rule" id="MF_00097"/>
    </source>
</evidence>
<dbReference type="HAMAP" id="MF_00097">
    <property type="entry name" value="TMP_synthase"/>
    <property type="match status" value="1"/>
</dbReference>
<dbReference type="GO" id="GO:0009229">
    <property type="term" value="P:thiamine diphosphate biosynthetic process"/>
    <property type="evidence" value="ECO:0007669"/>
    <property type="project" value="UniProtKB-UniRule"/>
</dbReference>
<evidence type="ECO:0000256" key="8">
    <source>
        <dbReference type="ARBA" id="ARBA00047883"/>
    </source>
</evidence>
<keyword evidence="14" id="KW-1185">Reference proteome</keyword>
<dbReference type="GO" id="GO:0009228">
    <property type="term" value="P:thiamine biosynthetic process"/>
    <property type="evidence" value="ECO:0007669"/>
    <property type="project" value="UniProtKB-KW"/>
</dbReference>
<feature type="binding site" evidence="9">
    <location>
        <position position="71"/>
    </location>
    <ligand>
        <name>4-amino-2-methyl-5-(diphosphooxymethyl)pyrimidine</name>
        <dbReference type="ChEBI" id="CHEBI:57841"/>
    </ligand>
</feature>
<comment type="catalytic activity">
    <reaction evidence="6 9 10">
        <text>4-methyl-5-(2-phosphooxyethyl)-thiazole + 4-amino-2-methyl-5-(diphosphooxymethyl)pyrimidine + H(+) = thiamine phosphate + diphosphate</text>
        <dbReference type="Rhea" id="RHEA:22328"/>
        <dbReference type="ChEBI" id="CHEBI:15378"/>
        <dbReference type="ChEBI" id="CHEBI:33019"/>
        <dbReference type="ChEBI" id="CHEBI:37575"/>
        <dbReference type="ChEBI" id="CHEBI:57841"/>
        <dbReference type="ChEBI" id="CHEBI:58296"/>
        <dbReference type="EC" id="2.5.1.3"/>
    </reaction>
</comment>
<dbReference type="EC" id="2.5.1.3" evidence="9"/>
<dbReference type="PANTHER" id="PTHR20857:SF23">
    <property type="entry name" value="THIAMINE BIOSYNTHETIC BIFUNCTIONAL ENZYME"/>
    <property type="match status" value="1"/>
</dbReference>
<evidence type="ECO:0000256" key="10">
    <source>
        <dbReference type="RuleBase" id="RU003826"/>
    </source>
</evidence>
<keyword evidence="4 9" id="KW-0460">Magnesium</keyword>
<dbReference type="InterPro" id="IPR022998">
    <property type="entry name" value="ThiamineP_synth_TenI"/>
</dbReference>
<dbReference type="PANTHER" id="PTHR20857">
    <property type="entry name" value="THIAMINE-PHOSPHATE PYROPHOSPHORYLASE"/>
    <property type="match status" value="1"/>
</dbReference>
<comment type="pathway">
    <text evidence="1 9 11">Cofactor biosynthesis; thiamine diphosphate biosynthesis; thiamine phosphate from 4-amino-2-methyl-5-diphosphomethylpyrimidine and 4-methyl-5-(2-phosphoethyl)-thiazole: step 1/1.</text>
</comment>
<proteinExistence type="inferred from homology"/>
<keyword evidence="5 9" id="KW-0784">Thiamine biosynthesis</keyword>
<feature type="binding site" evidence="9">
    <location>
        <position position="139"/>
    </location>
    <ligand>
        <name>4-amino-2-methyl-5-(diphosphooxymethyl)pyrimidine</name>
        <dbReference type="ChEBI" id="CHEBI:57841"/>
    </ligand>
</feature>
<comment type="cofactor">
    <cofactor evidence="9">
        <name>Mg(2+)</name>
        <dbReference type="ChEBI" id="CHEBI:18420"/>
    </cofactor>
    <text evidence="9">Binds 1 Mg(2+) ion per subunit.</text>
</comment>
<reference evidence="13 14" key="1">
    <citation type="submission" date="2016-04" db="EMBL/GenBank/DDBJ databases">
        <title>Genome sequence of Methanobrevibacter cuticularis DSM 11139.</title>
        <authorList>
            <person name="Poehlein A."/>
            <person name="Seedorf H."/>
            <person name="Daniel R."/>
        </authorList>
    </citation>
    <scope>NUCLEOTIDE SEQUENCE [LARGE SCALE GENOMIC DNA]</scope>
    <source>
        <strain evidence="13 14">DSM 11139</strain>
    </source>
</reference>
<evidence type="ECO:0000256" key="4">
    <source>
        <dbReference type="ARBA" id="ARBA00022842"/>
    </source>
</evidence>
<dbReference type="OrthoDB" id="85572at2157"/>
<dbReference type="FunFam" id="3.20.20.70:FF:000096">
    <property type="entry name" value="Thiamine-phosphate synthase"/>
    <property type="match status" value="1"/>
</dbReference>
<accession>A0A166D4T6</accession>
<feature type="binding site" evidence="9">
    <location>
        <begin position="185"/>
        <end position="186"/>
    </location>
    <ligand>
        <name>2-[(2R,5Z)-2-carboxy-4-methylthiazol-5(2H)-ylidene]ethyl phosphate</name>
        <dbReference type="ChEBI" id="CHEBI:62899"/>
    </ligand>
</feature>
<evidence type="ECO:0000256" key="11">
    <source>
        <dbReference type="RuleBase" id="RU004253"/>
    </source>
</evidence>
<evidence type="ECO:0000313" key="14">
    <source>
        <dbReference type="Proteomes" id="UP000077275"/>
    </source>
</evidence>
<evidence type="ECO:0000313" key="13">
    <source>
        <dbReference type="EMBL" id="KZX15209.1"/>
    </source>
</evidence>
<feature type="binding site" evidence="9">
    <location>
        <position position="110"/>
    </location>
    <ligand>
        <name>4-amino-2-methyl-5-(diphosphooxymethyl)pyrimidine</name>
        <dbReference type="ChEBI" id="CHEBI:57841"/>
    </ligand>
</feature>
<feature type="binding site" evidence="9">
    <location>
        <position position="165"/>
    </location>
    <ligand>
        <name>2-[(2R,5Z)-2-carboxy-4-methylthiazol-5(2H)-ylidene]ethyl phosphate</name>
        <dbReference type="ChEBI" id="CHEBI:62899"/>
    </ligand>
</feature>
<dbReference type="PATRIC" id="fig|47311.3.peg.1809"/>
<gene>
    <name evidence="9 13" type="primary">thiE</name>
    <name evidence="13" type="ORF">MBCUT_16690</name>
</gene>
<protein>
    <recommendedName>
        <fullName evidence="9">Thiamine-phosphate synthase</fullName>
        <shortName evidence="9">TP synthase</shortName>
        <shortName evidence="9">TPS</shortName>
        <ecNumber evidence="9">2.5.1.3</ecNumber>
    </recommendedName>
    <alternativeName>
        <fullName evidence="9">Thiamine-phosphate pyrophosphorylase</fullName>
        <shortName evidence="9">TMP pyrophosphorylase</shortName>
        <shortName evidence="9">TMP-PPase</shortName>
    </alternativeName>
</protein>
<dbReference type="SUPFAM" id="SSF51391">
    <property type="entry name" value="Thiamin phosphate synthase"/>
    <property type="match status" value="1"/>
</dbReference>
<evidence type="ECO:0000256" key="3">
    <source>
        <dbReference type="ARBA" id="ARBA00022723"/>
    </source>
</evidence>
<evidence type="ECO:0000256" key="6">
    <source>
        <dbReference type="ARBA" id="ARBA00047334"/>
    </source>
</evidence>
<feature type="binding site" evidence="9">
    <location>
        <position position="91"/>
    </location>
    <ligand>
        <name>Mg(2+)</name>
        <dbReference type="ChEBI" id="CHEBI:18420"/>
    </ligand>
</feature>
<comment type="function">
    <text evidence="9">Condenses 4-methyl-5-(beta-hydroxyethyl)thiazole monophosphate (THZ-P) and 2-methyl-4-amino-5-hydroxymethyl pyrimidine pyrophosphate (HMP-PP) to form thiamine monophosphate (TMP).</text>
</comment>
<feature type="domain" description="Thiamine phosphate synthase/TenI" evidence="12">
    <location>
        <begin position="9"/>
        <end position="188"/>
    </location>
</feature>
<evidence type="ECO:0000256" key="7">
    <source>
        <dbReference type="ARBA" id="ARBA00047851"/>
    </source>
</evidence>
<keyword evidence="3 9" id="KW-0479">Metal-binding</keyword>
<dbReference type="RefSeq" id="WP_067260216.1">
    <property type="nucleotide sequence ID" value="NZ_LWMW01000126.1"/>
</dbReference>
<feature type="binding site" evidence="9">
    <location>
        <position position="72"/>
    </location>
    <ligand>
        <name>Mg(2+)</name>
        <dbReference type="ChEBI" id="CHEBI:18420"/>
    </ligand>
</feature>
<evidence type="ECO:0000256" key="5">
    <source>
        <dbReference type="ARBA" id="ARBA00022977"/>
    </source>
</evidence>
<dbReference type="NCBIfam" id="TIGR00693">
    <property type="entry name" value="thiE"/>
    <property type="match status" value="1"/>
</dbReference>
<dbReference type="GO" id="GO:0000287">
    <property type="term" value="F:magnesium ion binding"/>
    <property type="evidence" value="ECO:0007669"/>
    <property type="project" value="UniProtKB-UniRule"/>
</dbReference>
<dbReference type="InterPro" id="IPR036206">
    <property type="entry name" value="ThiamineP_synth_sf"/>
</dbReference>
<dbReference type="EMBL" id="LWMW01000126">
    <property type="protein sequence ID" value="KZX15209.1"/>
    <property type="molecule type" value="Genomic_DNA"/>
</dbReference>
<dbReference type="CDD" id="cd00564">
    <property type="entry name" value="TMP_TenI"/>
    <property type="match status" value="1"/>
</dbReference>
<comment type="similarity">
    <text evidence="9 10">Belongs to the thiamine-phosphate synthase family.</text>
</comment>
<dbReference type="GO" id="GO:0004789">
    <property type="term" value="F:thiamine-phosphate diphosphorylase activity"/>
    <property type="evidence" value="ECO:0007669"/>
    <property type="project" value="UniProtKB-UniRule"/>
</dbReference>
<sequence length="208" mass="22804">MKNKIDYSLYLVTNRDNKTDAEFLKIIEKAIIGGVTVVQLREKTISTGEFYNLAKKTKKLTDMYDIPFIINDRLDIALATDADGIHIGQSDMPAKKVRELIGNDKILGVSASTVETAKKAENNGANYIGVGAIFPTETKKTDCITIDDLKEIRNSVKIPVLAIGGLCENNINSLPKDDINGICVVSAIMNSNDPQKASEKLKKAFNKL</sequence>
<dbReference type="AlphaFoldDB" id="A0A166D4T6"/>
<name>A0A166D4T6_9EURY</name>
<dbReference type="Gene3D" id="3.20.20.70">
    <property type="entry name" value="Aldolase class I"/>
    <property type="match status" value="1"/>
</dbReference>
<dbReference type="Pfam" id="PF02581">
    <property type="entry name" value="TMP-TENI"/>
    <property type="match status" value="1"/>
</dbReference>
<evidence type="ECO:0000256" key="1">
    <source>
        <dbReference type="ARBA" id="ARBA00005165"/>
    </source>
</evidence>
<dbReference type="UniPathway" id="UPA00060">
    <property type="reaction ID" value="UER00141"/>
</dbReference>